<dbReference type="RefSeq" id="XP_024694268.1">
    <property type="nucleotide sequence ID" value="XM_024832668.1"/>
</dbReference>
<sequence>MWHRLRQQPCGSGHAQSPCGGRGLGGVLRGHCMVSLVGFATNADIFPVLVDAQCLVISDELSHASIRFGTRLSGGTLATFQQRFERLGDETLRSGMLACSVEEGSGRRRRALLHGRNTMPSAS</sequence>
<dbReference type="VEuPathDB" id="FungiDB:P168DRAFT_128335"/>
<evidence type="ECO:0008006" key="3">
    <source>
        <dbReference type="Google" id="ProtNLM"/>
    </source>
</evidence>
<reference evidence="1" key="1">
    <citation type="submission" date="2016-12" db="EMBL/GenBank/DDBJ databases">
        <title>The genomes of Aspergillus section Nigri reveals drivers in fungal speciation.</title>
        <authorList>
            <consortium name="DOE Joint Genome Institute"/>
            <person name="Vesth T.C."/>
            <person name="Nybo J."/>
            <person name="Theobald S."/>
            <person name="Brandl J."/>
            <person name="Frisvad J.C."/>
            <person name="Nielsen K.F."/>
            <person name="Lyhne E.K."/>
            <person name="Kogle M.E."/>
            <person name="Kuo A."/>
            <person name="Riley R."/>
            <person name="Clum A."/>
            <person name="Nolan M."/>
            <person name="Lipzen A."/>
            <person name="Salamov A."/>
            <person name="Henrissat B."/>
            <person name="Wiebenga A."/>
            <person name="De vries R.P."/>
            <person name="Grigoriev I.V."/>
            <person name="Mortensen U.H."/>
            <person name="Andersen M.R."/>
            <person name="Baker S.E."/>
        </authorList>
    </citation>
    <scope>NUCLEOTIDE SEQUENCE</scope>
    <source>
        <strain evidence="1">IBT 28561</strain>
    </source>
</reference>
<name>A0A2I1D725_ASPC2</name>
<evidence type="ECO:0000313" key="1">
    <source>
        <dbReference type="EMBL" id="PKY05674.1"/>
    </source>
</evidence>
<comment type="caution">
    <text evidence="1">The sequence shown here is derived from an EMBL/GenBank/DDBJ whole genome shotgun (WGS) entry which is preliminary data.</text>
</comment>
<gene>
    <name evidence="1" type="ORF">P168DRAFT_128335</name>
</gene>
<protein>
    <recommendedName>
        <fullName evidence="3">Aminotransferase class I/classII domain-containing protein</fullName>
    </recommendedName>
</protein>
<keyword evidence="2" id="KW-1185">Reference proteome</keyword>
<organism evidence="1 2">
    <name type="scientific">Aspergillus campestris (strain IBT 28561)</name>
    <dbReference type="NCBI Taxonomy" id="1392248"/>
    <lineage>
        <taxon>Eukaryota</taxon>
        <taxon>Fungi</taxon>
        <taxon>Dikarya</taxon>
        <taxon>Ascomycota</taxon>
        <taxon>Pezizomycotina</taxon>
        <taxon>Eurotiomycetes</taxon>
        <taxon>Eurotiomycetidae</taxon>
        <taxon>Eurotiales</taxon>
        <taxon>Aspergillaceae</taxon>
        <taxon>Aspergillus</taxon>
        <taxon>Aspergillus subgen. Circumdati</taxon>
    </lineage>
</organism>
<proteinExistence type="predicted"/>
<dbReference type="Proteomes" id="UP000234254">
    <property type="component" value="Unassembled WGS sequence"/>
</dbReference>
<dbReference type="InterPro" id="IPR015421">
    <property type="entry name" value="PyrdxlP-dep_Trfase_major"/>
</dbReference>
<accession>A0A2I1D725</accession>
<dbReference type="Gene3D" id="3.40.640.10">
    <property type="entry name" value="Type I PLP-dependent aspartate aminotransferase-like (Major domain)"/>
    <property type="match status" value="1"/>
</dbReference>
<dbReference type="InterPro" id="IPR015424">
    <property type="entry name" value="PyrdxlP-dep_Trfase"/>
</dbReference>
<dbReference type="SUPFAM" id="SSF53383">
    <property type="entry name" value="PLP-dependent transferases"/>
    <property type="match status" value="1"/>
</dbReference>
<dbReference type="AlphaFoldDB" id="A0A2I1D725"/>
<dbReference type="OrthoDB" id="65434at2759"/>
<dbReference type="GeneID" id="36540190"/>
<evidence type="ECO:0000313" key="2">
    <source>
        <dbReference type="Proteomes" id="UP000234254"/>
    </source>
</evidence>
<dbReference type="EMBL" id="MSFM01000004">
    <property type="protein sequence ID" value="PKY05674.1"/>
    <property type="molecule type" value="Genomic_DNA"/>
</dbReference>